<keyword evidence="2" id="KW-0812">Transmembrane</keyword>
<dbReference type="GO" id="GO:0005975">
    <property type="term" value="P:carbohydrate metabolic process"/>
    <property type="evidence" value="ECO:0007669"/>
    <property type="project" value="UniProtKB-ARBA"/>
</dbReference>
<dbReference type="EMBL" id="FNJN01000005">
    <property type="protein sequence ID" value="SDP21106.1"/>
    <property type="molecule type" value="Genomic_DNA"/>
</dbReference>
<proteinExistence type="predicted"/>
<feature type="domain" description="DUF7507" evidence="3">
    <location>
        <begin position="405"/>
        <end position="507"/>
    </location>
</feature>
<dbReference type="InterPro" id="IPR013783">
    <property type="entry name" value="Ig-like_fold"/>
</dbReference>
<feature type="transmembrane region" description="Helical" evidence="2">
    <location>
        <begin position="665"/>
        <end position="686"/>
    </location>
</feature>
<evidence type="ECO:0000256" key="2">
    <source>
        <dbReference type="SAM" id="Phobius"/>
    </source>
</evidence>
<dbReference type="InterPro" id="IPR055354">
    <property type="entry name" value="DUF7507"/>
</dbReference>
<gene>
    <name evidence="4" type="ORF">SAMN04487788_2580</name>
</gene>
<keyword evidence="2" id="KW-0472">Membrane</keyword>
<dbReference type="NCBIfam" id="TIGR01451">
    <property type="entry name" value="B_ant_repeat"/>
    <property type="match status" value="2"/>
</dbReference>
<accession>A0A1H0QWJ4</accession>
<dbReference type="InterPro" id="IPR051172">
    <property type="entry name" value="Chlamydia_OmcB"/>
</dbReference>
<evidence type="ECO:0000313" key="5">
    <source>
        <dbReference type="Proteomes" id="UP000186456"/>
    </source>
</evidence>
<keyword evidence="2" id="KW-1133">Transmembrane helix</keyword>
<dbReference type="PANTHER" id="PTHR34819">
    <property type="entry name" value="LARGE CYSTEINE-RICH PERIPLASMIC PROTEIN OMCB"/>
    <property type="match status" value="1"/>
</dbReference>
<organism evidence="4 5">
    <name type="scientific">Microbacterium testaceum (strain StLB037)</name>
    <dbReference type="NCBI Taxonomy" id="979556"/>
    <lineage>
        <taxon>Bacteria</taxon>
        <taxon>Bacillati</taxon>
        <taxon>Actinomycetota</taxon>
        <taxon>Actinomycetes</taxon>
        <taxon>Micrococcales</taxon>
        <taxon>Microbacteriaceae</taxon>
        <taxon>Microbacterium</taxon>
    </lineage>
</organism>
<protein>
    <submittedName>
        <fullName evidence="4">Conserved repeat domain-containing protein</fullName>
    </submittedName>
</protein>
<dbReference type="RefSeq" id="WP_081349829.1">
    <property type="nucleotide sequence ID" value="NZ_FNJN01000005.1"/>
</dbReference>
<name>A0A1H0QWJ4_MICTS</name>
<dbReference type="Gene3D" id="2.60.40.10">
    <property type="entry name" value="Immunoglobulins"/>
    <property type="match status" value="3"/>
</dbReference>
<sequence length="693" mass="68662">MNPNASAGRARRAEASPPSAVKRPGGFARSIGILAAALLAGLLGLVAPAVAAPAAQAATVCAAGSIYANVGSGRLALNEYSTTGTLLNSVPLTRDYYDIAFLGDGTTLYGVRVNVLWRIDPTTGQEISGTPITGLPANYDANALSALPTGDLLTGTGNSTEIFQINPTTGVATPFRASFPPGFGSAGDFLSLNDGDILAVGTGTNVSTLFRIKPDNSVIEVGTVPTTYGAAQSGNVIYLPSGGGEIYAVRNLPTTASAAPIPVDTLASTGLVFFGATAPQDSGLCAGLTLEKTVAPAAAAPYAAGQAVTFSFRVTNSGNTPVRDVAVDETAFTGTGQLGPISPSTSGSLAPGASTTFTASYVLTQADVDAGVVTNTAEATATYFQRSTITSQPSTAALPIQAAGSLSLQKSASPAGLSAYTVGQNITYTFDVRNTGNVTVKDVAIREDAFTGSGVMSAPTPATVAALAPGEATVFTATYTLTQGDIDRGTTSNTATATGTARGIPVTSAASRALLSGTAAPSLALDKTAAPAPGGAFHVGDQISYRFTVANTGNVTVTGVGVTEGAFTGTGTMGAVSPSGTTTLAPGESTVFTATYTATSEDATRGSVSNTATASGTAPGNVQTVSAPSTAVARIAALPVPQPSTSPTPASAGRANLAVTGGDGAMAPVLIGAALLLVVAGSGVLVRARRRRL</sequence>
<reference evidence="4 5" key="1">
    <citation type="submission" date="2016-10" db="EMBL/GenBank/DDBJ databases">
        <authorList>
            <person name="de Groot N.N."/>
        </authorList>
    </citation>
    <scope>NUCLEOTIDE SEQUENCE [LARGE SCALE GENOMIC DNA]</scope>
    <source>
        <strain evidence="4 5">StLB037</strain>
    </source>
</reference>
<dbReference type="AlphaFoldDB" id="A0A1H0QWJ4"/>
<evidence type="ECO:0000313" key="4">
    <source>
        <dbReference type="EMBL" id="SDP21106.1"/>
    </source>
</evidence>
<dbReference type="PANTHER" id="PTHR34819:SF3">
    <property type="entry name" value="CELL SURFACE PROTEIN"/>
    <property type="match status" value="1"/>
</dbReference>
<dbReference type="InterPro" id="IPR047589">
    <property type="entry name" value="DUF11_rpt"/>
</dbReference>
<dbReference type="Proteomes" id="UP000186456">
    <property type="component" value="Unassembled WGS sequence"/>
</dbReference>
<feature type="domain" description="DUF7507" evidence="3">
    <location>
        <begin position="520"/>
        <end position="623"/>
    </location>
</feature>
<dbReference type="Pfam" id="PF24346">
    <property type="entry name" value="DUF7507"/>
    <property type="match status" value="3"/>
</dbReference>
<dbReference type="SUPFAM" id="SSF50969">
    <property type="entry name" value="YVTN repeat-like/Quinoprotein amine dehydrogenase"/>
    <property type="match status" value="1"/>
</dbReference>
<evidence type="ECO:0000256" key="1">
    <source>
        <dbReference type="SAM" id="MobiDB-lite"/>
    </source>
</evidence>
<evidence type="ECO:0000259" key="3">
    <source>
        <dbReference type="Pfam" id="PF24346"/>
    </source>
</evidence>
<feature type="region of interest" description="Disordered" evidence="1">
    <location>
        <begin position="1"/>
        <end position="23"/>
    </location>
</feature>
<dbReference type="InterPro" id="IPR011044">
    <property type="entry name" value="Quino_amine_DH_bsu"/>
</dbReference>
<feature type="domain" description="DUF7507" evidence="3">
    <location>
        <begin position="287"/>
        <end position="391"/>
    </location>
</feature>